<dbReference type="Proteomes" id="UP000077755">
    <property type="component" value="Chromosome 1"/>
</dbReference>
<feature type="region of interest" description="Disordered" evidence="1">
    <location>
        <begin position="101"/>
        <end position="140"/>
    </location>
</feature>
<accession>A0A166FWU2</accession>
<organism evidence="3">
    <name type="scientific">Daucus carota subsp. sativus</name>
    <name type="common">Carrot</name>
    <dbReference type="NCBI Taxonomy" id="79200"/>
    <lineage>
        <taxon>Eukaryota</taxon>
        <taxon>Viridiplantae</taxon>
        <taxon>Streptophyta</taxon>
        <taxon>Embryophyta</taxon>
        <taxon>Tracheophyta</taxon>
        <taxon>Spermatophyta</taxon>
        <taxon>Magnoliopsida</taxon>
        <taxon>eudicotyledons</taxon>
        <taxon>Gunneridae</taxon>
        <taxon>Pentapetalae</taxon>
        <taxon>asterids</taxon>
        <taxon>campanulids</taxon>
        <taxon>Apiales</taxon>
        <taxon>Apiaceae</taxon>
        <taxon>Apioideae</taxon>
        <taxon>Scandiceae</taxon>
        <taxon>Daucinae</taxon>
        <taxon>Daucus</taxon>
        <taxon>Daucus sect. Daucus</taxon>
    </lineage>
</organism>
<protein>
    <submittedName>
        <fullName evidence="3">Uncharacterized protein</fullName>
    </submittedName>
</protein>
<keyword evidence="2" id="KW-0732">Signal</keyword>
<name>A0A166FWU2_DAUCS</name>
<dbReference type="EMBL" id="CP093343">
    <property type="protein sequence ID" value="WOG81628.1"/>
    <property type="molecule type" value="Genomic_DNA"/>
</dbReference>
<evidence type="ECO:0000256" key="2">
    <source>
        <dbReference type="SAM" id="SignalP"/>
    </source>
</evidence>
<feature type="chain" id="PRO_5007873610" evidence="2">
    <location>
        <begin position="21"/>
        <end position="140"/>
    </location>
</feature>
<reference evidence="4" key="2">
    <citation type="submission" date="2022-03" db="EMBL/GenBank/DDBJ databases">
        <title>Draft title - Genomic analysis of global carrot germplasm unveils the trajectory of domestication and the origin of high carotenoid orange carrot.</title>
        <authorList>
            <person name="Iorizzo M."/>
            <person name="Ellison S."/>
            <person name="Senalik D."/>
            <person name="Macko-Podgorni A."/>
            <person name="Grzebelus D."/>
            <person name="Bostan H."/>
            <person name="Rolling W."/>
            <person name="Curaba J."/>
            <person name="Simon P."/>
        </authorList>
    </citation>
    <scope>NUCLEOTIDE SEQUENCE</scope>
    <source>
        <tissue evidence="4">Leaf</tissue>
    </source>
</reference>
<evidence type="ECO:0000313" key="5">
    <source>
        <dbReference type="Proteomes" id="UP000077755"/>
    </source>
</evidence>
<dbReference type="EMBL" id="LNRQ01000001">
    <property type="protein sequence ID" value="KZN08279.1"/>
    <property type="molecule type" value="Genomic_DNA"/>
</dbReference>
<proteinExistence type="predicted"/>
<evidence type="ECO:0000313" key="4">
    <source>
        <dbReference type="EMBL" id="WOG81628.1"/>
    </source>
</evidence>
<dbReference type="AlphaFoldDB" id="A0A166FWU2"/>
<feature type="compositionally biased region" description="Polar residues" evidence="1">
    <location>
        <begin position="110"/>
        <end position="119"/>
    </location>
</feature>
<reference evidence="3" key="1">
    <citation type="journal article" date="2016" name="Nat. Genet.">
        <title>A high-quality carrot genome assembly provides new insights into carotenoid accumulation and asterid genome evolution.</title>
        <authorList>
            <person name="Iorizzo M."/>
            <person name="Ellison S."/>
            <person name="Senalik D."/>
            <person name="Zeng P."/>
            <person name="Satapoomin P."/>
            <person name="Huang J."/>
            <person name="Bowman M."/>
            <person name="Iovene M."/>
            <person name="Sanseverino W."/>
            <person name="Cavagnaro P."/>
            <person name="Yildiz M."/>
            <person name="Macko-Podgorni A."/>
            <person name="Moranska E."/>
            <person name="Grzebelus E."/>
            <person name="Grzebelus D."/>
            <person name="Ashrafi H."/>
            <person name="Zheng Z."/>
            <person name="Cheng S."/>
            <person name="Spooner D."/>
            <person name="Van Deynze A."/>
            <person name="Simon P."/>
        </authorList>
    </citation>
    <scope>NUCLEOTIDE SEQUENCE [LARGE SCALE GENOMIC DNA]</scope>
    <source>
        <tissue evidence="3">Leaf</tissue>
    </source>
</reference>
<sequence length="140" mass="15571">MTSPLHFLILTLFLFSTTIYFPLQAASRGIPDLKTEPEQQPLQDTSTKLDEQMLLVAPLAGNKPMPAESLLPSFPTFLRPILFPSPFGRFRPVFPFRTIPRLPPTHDDTNLPSKPSVPSSDHRPRPSAAFLGSPPVMELP</sequence>
<evidence type="ECO:0000256" key="1">
    <source>
        <dbReference type="SAM" id="MobiDB-lite"/>
    </source>
</evidence>
<dbReference type="Gramene" id="KZN08279">
    <property type="protein sequence ID" value="KZN08279"/>
    <property type="gene ID" value="DCAR_000825"/>
</dbReference>
<keyword evidence="5" id="KW-1185">Reference proteome</keyword>
<evidence type="ECO:0000313" key="3">
    <source>
        <dbReference type="EMBL" id="KZN08279.1"/>
    </source>
</evidence>
<gene>
    <name evidence="3" type="ORF">DCAR_000825</name>
    <name evidence="4" type="ORF">DCAR_0100779</name>
</gene>
<feature type="signal peptide" evidence="2">
    <location>
        <begin position="1"/>
        <end position="20"/>
    </location>
</feature>